<organism evidence="2">
    <name type="scientific">Anopheles darlingi</name>
    <name type="common">Mosquito</name>
    <dbReference type="NCBI Taxonomy" id="43151"/>
    <lineage>
        <taxon>Eukaryota</taxon>
        <taxon>Metazoa</taxon>
        <taxon>Ecdysozoa</taxon>
        <taxon>Arthropoda</taxon>
        <taxon>Hexapoda</taxon>
        <taxon>Insecta</taxon>
        <taxon>Pterygota</taxon>
        <taxon>Neoptera</taxon>
        <taxon>Endopterygota</taxon>
        <taxon>Diptera</taxon>
        <taxon>Nematocera</taxon>
        <taxon>Culicoidea</taxon>
        <taxon>Culicidae</taxon>
        <taxon>Anophelinae</taxon>
        <taxon>Anopheles</taxon>
    </lineage>
</organism>
<name>A0A2M4DF12_ANODA</name>
<evidence type="ECO:0000256" key="1">
    <source>
        <dbReference type="SAM" id="Phobius"/>
    </source>
</evidence>
<dbReference type="EMBL" id="GGFL01011996">
    <property type="protein sequence ID" value="MBW76174.1"/>
    <property type="molecule type" value="Transcribed_RNA"/>
</dbReference>
<keyword evidence="1" id="KW-1133">Transmembrane helix</keyword>
<feature type="transmembrane region" description="Helical" evidence="1">
    <location>
        <begin position="34"/>
        <end position="52"/>
    </location>
</feature>
<keyword evidence="1" id="KW-0812">Transmembrane</keyword>
<protein>
    <submittedName>
        <fullName evidence="2">Uncharacterized protein</fullName>
    </submittedName>
</protein>
<accession>A0A2M4DF12</accession>
<dbReference type="AlphaFoldDB" id="A0A2M4DF12"/>
<reference evidence="2" key="1">
    <citation type="submission" date="2018-01" db="EMBL/GenBank/DDBJ databases">
        <title>An insight into the sialome of Amazonian anophelines.</title>
        <authorList>
            <person name="Ribeiro J.M."/>
            <person name="Scarpassa V."/>
            <person name="Calvo E."/>
        </authorList>
    </citation>
    <scope>NUCLEOTIDE SEQUENCE</scope>
</reference>
<proteinExistence type="predicted"/>
<sequence>MRPSTVFCRLKVLLVAVGRKLVLALHEANAETLFLLLLSLWCWVYGVGATRFRARQRENDPTTHCTTRGGCFGVVIGLSFCEF</sequence>
<keyword evidence="1" id="KW-0472">Membrane</keyword>
<evidence type="ECO:0000313" key="2">
    <source>
        <dbReference type="EMBL" id="MBW76174.1"/>
    </source>
</evidence>